<gene>
    <name evidence="2" type="primary">ugpQ3</name>
    <name evidence="2" type="ORF">SRIMR7_23685</name>
</gene>
<keyword evidence="3" id="KW-1185">Reference proteome</keyword>
<evidence type="ECO:0000313" key="2">
    <source>
        <dbReference type="EMBL" id="UNZ05163.1"/>
    </source>
</evidence>
<name>A0ABY3Z4H2_STRRM</name>
<evidence type="ECO:0000313" key="3">
    <source>
        <dbReference type="Proteomes" id="UP000829494"/>
    </source>
</evidence>
<dbReference type="Pfam" id="PF03009">
    <property type="entry name" value="GDPD"/>
    <property type="match status" value="1"/>
</dbReference>
<accession>A0ABY3Z4H2</accession>
<sequence length="614" mass="63991">MRYQYGGDGGSVVTDAAGNAVAGRPGTVWTARTGGSQVTDLLDMAGSPTGGTITTDSRGRLLWQGPDAVTSALWWDPGDGGPRWAVTPTEVDRVARQQVDTYAVPLSVVGEAGGVAELDGGGHVPAAQLPDMSASYVPRPAGGQAGDALVRGADTSVFWARLDTATVSPWEALEAMPGPRWIAHRGGSLLAPENSIEAMRMAVELNADAIEMDVYKVADGGLFVMHDATVDRTTNLTGSQATALTVPAALRGRIDAGNWFANTWPSDLRIPLFADVLAEVGNTVPLIVHCNNAGSGAAAVAEIQRQELGEAVLIMAWNETELADARAAGIPSCLLDADGVLSGQTYAGLIAAGTTYLGVDYSQATNATINAAAAAGLRVLVYTVNRRSHFAALPTTGSVWGVISDDPWYVRGSTPTRTTDLFGAGTFFHGTPTITDSGDYRGFFQTGSPSWFGQDASGTLLSANSGYTSTLQGYLGPLGTFTLDVDFVIDVADYATASMQIMLSVGDKEFDDQGGGAANPNGYNILIRSNGTIDVYKLTGGTPTSVGTVATAAITAGTTQHLKVQVTATQLIITRTNIAAPNSLTVTDSTYRGGMYPHLGVRDTKTRWANLTIT</sequence>
<dbReference type="GeneID" id="66855728"/>
<dbReference type="EC" id="3.1.4.46" evidence="2"/>
<dbReference type="InterPro" id="IPR030395">
    <property type="entry name" value="GP_PDE_dom"/>
</dbReference>
<dbReference type="PANTHER" id="PTHR46211">
    <property type="entry name" value="GLYCEROPHOSPHORYL DIESTER PHOSPHODIESTERASE"/>
    <property type="match status" value="1"/>
</dbReference>
<dbReference type="Proteomes" id="UP000829494">
    <property type="component" value="Chromosome"/>
</dbReference>
<dbReference type="PROSITE" id="PS51704">
    <property type="entry name" value="GP_PDE"/>
    <property type="match status" value="1"/>
</dbReference>
<feature type="domain" description="GP-PDE" evidence="1">
    <location>
        <begin position="179"/>
        <end position="414"/>
    </location>
</feature>
<dbReference type="Gene3D" id="2.60.120.560">
    <property type="entry name" value="Exo-inulinase, domain 1"/>
    <property type="match status" value="1"/>
</dbReference>
<dbReference type="EMBL" id="CP094298">
    <property type="protein sequence ID" value="UNZ05163.1"/>
    <property type="molecule type" value="Genomic_DNA"/>
</dbReference>
<organism evidence="2 3">
    <name type="scientific">Streptomyces rimosus subsp. rimosus</name>
    <dbReference type="NCBI Taxonomy" id="132474"/>
    <lineage>
        <taxon>Bacteria</taxon>
        <taxon>Bacillati</taxon>
        <taxon>Actinomycetota</taxon>
        <taxon>Actinomycetes</taxon>
        <taxon>Kitasatosporales</taxon>
        <taxon>Streptomycetaceae</taxon>
        <taxon>Streptomyces</taxon>
    </lineage>
</organism>
<keyword evidence="2" id="KW-0378">Hydrolase</keyword>
<evidence type="ECO:0000259" key="1">
    <source>
        <dbReference type="PROSITE" id="PS51704"/>
    </source>
</evidence>
<dbReference type="PANTHER" id="PTHR46211:SF1">
    <property type="entry name" value="GLYCEROPHOSPHODIESTER PHOSPHODIESTERASE, CYTOPLASMIC"/>
    <property type="match status" value="1"/>
</dbReference>
<dbReference type="Gene3D" id="3.20.20.190">
    <property type="entry name" value="Phosphatidylinositol (PI) phosphodiesterase"/>
    <property type="match status" value="1"/>
</dbReference>
<dbReference type="GO" id="GO:0008889">
    <property type="term" value="F:glycerophosphodiester phosphodiesterase activity"/>
    <property type="evidence" value="ECO:0007669"/>
    <property type="project" value="UniProtKB-EC"/>
</dbReference>
<reference evidence="2 3" key="1">
    <citation type="submission" date="2022-03" db="EMBL/GenBank/DDBJ databases">
        <title>Complete genome of Streptomyces rimosus ssp. rimosus R7 (=ATCC 10970).</title>
        <authorList>
            <person name="Beganovic S."/>
            <person name="Ruckert C."/>
            <person name="Busche T."/>
            <person name="Kalinowski J."/>
            <person name="Wittmann C."/>
        </authorList>
    </citation>
    <scope>NUCLEOTIDE SEQUENCE [LARGE SCALE GENOMIC DNA]</scope>
    <source>
        <strain evidence="2 3">R7</strain>
    </source>
</reference>
<dbReference type="SUPFAM" id="SSF51695">
    <property type="entry name" value="PLC-like phosphodiesterases"/>
    <property type="match status" value="1"/>
</dbReference>
<dbReference type="RefSeq" id="WP_003979801.1">
    <property type="nucleotide sequence ID" value="NZ_CP043497.1"/>
</dbReference>
<protein>
    <submittedName>
        <fullName evidence="2">Glycerophosphoryl diester phosphodiesterase</fullName>
        <ecNumber evidence="2">3.1.4.46</ecNumber>
    </submittedName>
</protein>
<dbReference type="InterPro" id="IPR017946">
    <property type="entry name" value="PLC-like_Pdiesterase_TIM-brl"/>
</dbReference>
<proteinExistence type="predicted"/>